<dbReference type="InterPro" id="IPR059068">
    <property type="entry name" value="TPR_P4H"/>
</dbReference>
<dbReference type="InterPro" id="IPR013547">
    <property type="entry name" value="P4H_N"/>
</dbReference>
<protein>
    <submittedName>
        <fullName evidence="7">Prolyl 4-hydroxylase subunit alpha-2</fullName>
    </submittedName>
</protein>
<keyword evidence="3" id="KW-0408">Iron</keyword>
<dbReference type="OrthoDB" id="420380at2759"/>
<dbReference type="EMBL" id="JWZT01003057">
    <property type="protein sequence ID" value="KII67862.1"/>
    <property type="molecule type" value="Genomic_DNA"/>
</dbReference>
<feature type="domain" description="Prolyl 4-hydroxylase N-terminal" evidence="5">
    <location>
        <begin position="88"/>
        <end position="166"/>
    </location>
</feature>
<dbReference type="GO" id="GO:0046872">
    <property type="term" value="F:metal ion binding"/>
    <property type="evidence" value="ECO:0007669"/>
    <property type="project" value="UniProtKB-KW"/>
</dbReference>
<dbReference type="PANTHER" id="PTHR10869:SF244">
    <property type="entry name" value="PROLYL 4-HYDROXYLASE SUBUNIT ALPHA-2"/>
    <property type="match status" value="1"/>
</dbReference>
<dbReference type="GO" id="GO:0005783">
    <property type="term" value="C:endoplasmic reticulum"/>
    <property type="evidence" value="ECO:0007669"/>
    <property type="project" value="InterPro"/>
</dbReference>
<proteinExistence type="predicted"/>
<accession>A0A0C2N1T3</accession>
<dbReference type="GO" id="GO:0031418">
    <property type="term" value="F:L-ascorbic acid binding"/>
    <property type="evidence" value="ECO:0007669"/>
    <property type="project" value="UniProtKB-KW"/>
</dbReference>
<dbReference type="InterPro" id="IPR011990">
    <property type="entry name" value="TPR-like_helical_dom_sf"/>
</dbReference>
<feature type="domain" description="Prolyl 4-hydroxylase peptide-substrate-binding" evidence="6">
    <location>
        <begin position="187"/>
        <end position="258"/>
    </location>
</feature>
<dbReference type="GO" id="GO:0004656">
    <property type="term" value="F:procollagen-proline 4-dioxygenase activity"/>
    <property type="evidence" value="ECO:0007669"/>
    <property type="project" value="InterPro"/>
</dbReference>
<dbReference type="SUPFAM" id="SSF48452">
    <property type="entry name" value="TPR-like"/>
    <property type="match status" value="1"/>
</dbReference>
<dbReference type="AlphaFoldDB" id="A0A0C2N1T3"/>
<evidence type="ECO:0000256" key="1">
    <source>
        <dbReference type="ARBA" id="ARBA00022723"/>
    </source>
</evidence>
<comment type="caution">
    <text evidence="7">The sequence shown here is derived from an EMBL/GenBank/DDBJ whole genome shotgun (WGS) entry which is preliminary data.</text>
</comment>
<evidence type="ECO:0000313" key="7">
    <source>
        <dbReference type="EMBL" id="KII67862.1"/>
    </source>
</evidence>
<name>A0A0C2N1T3_THEKT</name>
<feature type="signal peptide" evidence="4">
    <location>
        <begin position="1"/>
        <end position="21"/>
    </location>
</feature>
<evidence type="ECO:0000256" key="3">
    <source>
        <dbReference type="ARBA" id="ARBA00023004"/>
    </source>
</evidence>
<evidence type="ECO:0000256" key="4">
    <source>
        <dbReference type="SAM" id="SignalP"/>
    </source>
</evidence>
<sequence length="476" mass="55231">MIRSCVLTLILIAVSILPSNQEIFTSSVKICTLFHLELEELQLFDKKLLNQQYDDKISNLIGKISQEIPTDFITKKNLSKENCFDENSGISRFITNPINVVMLFKRFLDIWPQILRYSKFPQYYGIRKFLDKYGFDEEDLVGAYEGLYRLQNFYQLKPSDFKIGVFSESLKRLSVQWSTVPKFLSARDMLEVGVIAYQASDYKSTILWLKTALEDLNSKNDQLDDDSTIRLLDYLAWSEYLIGDFDAAFEHCHQILKIGIWTDNLRHFKKAKPKEKSSEDEEIESFTKSLNDEEFVKKLHKKLFNFSLEYLGDEDDNILSKHLCQVGHMLAPEKDEPLKPMCYVKKGTNSYGKFITANVEKILEDPGIFIFRSMATEQEILHFKSAVYDDMKTAVIVHPKTGKMETAKYRITQTYSLLNKSSWYNNQKDSIIKKMKAKISVASDLTLKSTEEFQVADYGIGGFYDAHYDFTRVIPL</sequence>
<reference evidence="7 8" key="1">
    <citation type="journal article" date="2014" name="Genome Biol. Evol.">
        <title>The genome of the myxosporean Thelohanellus kitauei shows adaptations to nutrient acquisition within its fish host.</title>
        <authorList>
            <person name="Yang Y."/>
            <person name="Xiong J."/>
            <person name="Zhou Z."/>
            <person name="Huo F."/>
            <person name="Miao W."/>
            <person name="Ran C."/>
            <person name="Liu Y."/>
            <person name="Zhang J."/>
            <person name="Feng J."/>
            <person name="Wang M."/>
            <person name="Wang M."/>
            <person name="Wang L."/>
            <person name="Yao B."/>
        </authorList>
    </citation>
    <scope>NUCLEOTIDE SEQUENCE [LARGE SCALE GENOMIC DNA]</scope>
    <source>
        <strain evidence="7">Wuqing</strain>
    </source>
</reference>
<dbReference type="Proteomes" id="UP000031668">
    <property type="component" value="Unassembled WGS sequence"/>
</dbReference>
<keyword evidence="1" id="KW-0479">Metal-binding</keyword>
<evidence type="ECO:0000259" key="6">
    <source>
        <dbReference type="Pfam" id="PF23558"/>
    </source>
</evidence>
<evidence type="ECO:0000313" key="8">
    <source>
        <dbReference type="Proteomes" id="UP000031668"/>
    </source>
</evidence>
<keyword evidence="2" id="KW-0847">Vitamin C</keyword>
<evidence type="ECO:0000259" key="5">
    <source>
        <dbReference type="Pfam" id="PF08336"/>
    </source>
</evidence>
<organism evidence="7 8">
    <name type="scientific">Thelohanellus kitauei</name>
    <name type="common">Myxosporean</name>
    <dbReference type="NCBI Taxonomy" id="669202"/>
    <lineage>
        <taxon>Eukaryota</taxon>
        <taxon>Metazoa</taxon>
        <taxon>Cnidaria</taxon>
        <taxon>Myxozoa</taxon>
        <taxon>Myxosporea</taxon>
        <taxon>Bivalvulida</taxon>
        <taxon>Platysporina</taxon>
        <taxon>Myxobolidae</taxon>
        <taxon>Thelohanellus</taxon>
    </lineage>
</organism>
<dbReference type="Gene3D" id="2.60.120.620">
    <property type="entry name" value="q2cbj1_9rhob like domain"/>
    <property type="match status" value="1"/>
</dbReference>
<dbReference type="PANTHER" id="PTHR10869">
    <property type="entry name" value="PROLYL 4-HYDROXYLASE ALPHA SUBUNIT"/>
    <property type="match status" value="1"/>
</dbReference>
<gene>
    <name evidence="7" type="ORF">RF11_02326</name>
</gene>
<dbReference type="OMA" id="MAVPHMQ"/>
<dbReference type="Pfam" id="PF08336">
    <property type="entry name" value="P4Ha_N"/>
    <property type="match status" value="1"/>
</dbReference>
<dbReference type="Pfam" id="PF23558">
    <property type="entry name" value="TPR_P4H"/>
    <property type="match status" value="1"/>
</dbReference>
<keyword evidence="4" id="KW-0732">Signal</keyword>
<dbReference type="InterPro" id="IPR045054">
    <property type="entry name" value="P4HA-like"/>
</dbReference>
<evidence type="ECO:0000256" key="2">
    <source>
        <dbReference type="ARBA" id="ARBA00022896"/>
    </source>
</evidence>
<dbReference type="Gene3D" id="1.25.40.10">
    <property type="entry name" value="Tetratricopeptide repeat domain"/>
    <property type="match status" value="1"/>
</dbReference>
<keyword evidence="8" id="KW-1185">Reference proteome</keyword>
<feature type="chain" id="PRO_5002169150" evidence="4">
    <location>
        <begin position="22"/>
        <end position="476"/>
    </location>
</feature>